<accession>A0A9X3TTF8</accession>
<name>A0A9X3TTF8_9BACL</name>
<dbReference type="AlphaFoldDB" id="A0A9X3TTF8"/>
<keyword evidence="4" id="KW-1185">Reference proteome</keyword>
<dbReference type="Gene3D" id="1.20.120.330">
    <property type="entry name" value="Nucleotidyltransferases domain 2"/>
    <property type="match status" value="1"/>
</dbReference>
<feature type="domain" description="YgxA-like helix-turn-helix" evidence="1">
    <location>
        <begin position="228"/>
        <end position="275"/>
    </location>
</feature>
<dbReference type="Proteomes" id="UP001151071">
    <property type="component" value="Unassembled WGS sequence"/>
</dbReference>
<reference evidence="3" key="1">
    <citation type="submission" date="2022-12" db="EMBL/GenBank/DDBJ databases">
        <title>Draft genome sequence of the thermophilic strain Brevibacillus thermoruber HT42, isolated from Los Humeros, Puebla, Mexico, with biotechnological potential.</title>
        <authorList>
            <person name="Lara Sanchez J."/>
            <person name="Solis Palacios R."/>
            <person name="Bustos Baena A.S."/>
            <person name="Ruz Baez A.E."/>
            <person name="Espinosa Luna G."/>
            <person name="Oliart Ros R.M."/>
        </authorList>
    </citation>
    <scope>NUCLEOTIDE SEQUENCE</scope>
    <source>
        <strain evidence="3">HT42</strain>
    </source>
</reference>
<dbReference type="Gene3D" id="3.30.460.10">
    <property type="entry name" value="Beta Polymerase, domain 2"/>
    <property type="match status" value="1"/>
</dbReference>
<evidence type="ECO:0000259" key="1">
    <source>
        <dbReference type="Pfam" id="PF18576"/>
    </source>
</evidence>
<dbReference type="EMBL" id="JAPYYP010000025">
    <property type="protein sequence ID" value="MDA5110083.1"/>
    <property type="molecule type" value="Genomic_DNA"/>
</dbReference>
<evidence type="ECO:0000313" key="3">
    <source>
        <dbReference type="EMBL" id="MDA5110083.1"/>
    </source>
</evidence>
<gene>
    <name evidence="3" type="ORF">O3V59_17080</name>
</gene>
<dbReference type="Pfam" id="PF22339">
    <property type="entry name" value="YgxA-like_sub_bind"/>
    <property type="match status" value="1"/>
</dbReference>
<dbReference type="RefSeq" id="WP_029100584.1">
    <property type="nucleotide sequence ID" value="NZ_JAPYYP010000025.1"/>
</dbReference>
<dbReference type="InterPro" id="IPR054515">
    <property type="entry name" value="YgxA-like_substrate-bd"/>
</dbReference>
<sequence>MNERSPAEDCQAHLKLLQRRRDVQAVLVMPDHLKIPPFQAEPLYLLVITQAAGNGSVKQYRLSDRMVVERHISAWELEKSAVHGLGEQMAAWMERAELVWAKDDHTKQLIQRLRRLSDSLQKRMLCREYSRMLRHFQETKDFLQLGMPLDAYLALIKTLHAWARWIAFAEGEQPAPELWTQVKRLDPAVCKLYEELVVNDEALDKRMELLLLPIEFFLSSKLRESVRFLLEIMGSKQGAWTLAELLEHPLIANSGMELEILLEKLVQRSLVLEVPCGSKDGVGSEIGYLSLK</sequence>
<organism evidence="3 4">
    <name type="scientific">Brevibacillus thermoruber</name>
    <dbReference type="NCBI Taxonomy" id="33942"/>
    <lineage>
        <taxon>Bacteria</taxon>
        <taxon>Bacillati</taxon>
        <taxon>Bacillota</taxon>
        <taxon>Bacilli</taxon>
        <taxon>Bacillales</taxon>
        <taxon>Paenibacillaceae</taxon>
        <taxon>Brevibacillus</taxon>
    </lineage>
</organism>
<dbReference type="InterPro" id="IPR043519">
    <property type="entry name" value="NT_sf"/>
</dbReference>
<proteinExistence type="predicted"/>
<dbReference type="InterPro" id="IPR041143">
    <property type="entry name" value="YgxA_HTH"/>
</dbReference>
<feature type="domain" description="YgxA-like substrate binding" evidence="2">
    <location>
        <begin position="127"/>
        <end position="221"/>
    </location>
</feature>
<evidence type="ECO:0000259" key="2">
    <source>
        <dbReference type="Pfam" id="PF22339"/>
    </source>
</evidence>
<comment type="caution">
    <text evidence="3">The sequence shown here is derived from an EMBL/GenBank/DDBJ whole genome shotgun (WGS) entry which is preliminary data.</text>
</comment>
<evidence type="ECO:0000313" key="4">
    <source>
        <dbReference type="Proteomes" id="UP001151071"/>
    </source>
</evidence>
<dbReference type="Pfam" id="PF18576">
    <property type="entry name" value="HTH_52"/>
    <property type="match status" value="1"/>
</dbReference>
<protein>
    <recommendedName>
        <fullName evidence="5">YgxA-like helix-turn-helix domain-containing protein</fullName>
    </recommendedName>
</protein>
<evidence type="ECO:0008006" key="5">
    <source>
        <dbReference type="Google" id="ProtNLM"/>
    </source>
</evidence>